<keyword evidence="2" id="KW-1185">Reference proteome</keyword>
<name>A0A4Z0PFT2_9BACT</name>
<accession>A0A4Z0PFT2</accession>
<proteinExistence type="predicted"/>
<evidence type="ECO:0000313" key="1">
    <source>
        <dbReference type="EMBL" id="TGE13863.1"/>
    </source>
</evidence>
<dbReference type="RefSeq" id="WP_135499322.1">
    <property type="nucleotide sequence ID" value="NZ_SRLD01000048.1"/>
</dbReference>
<dbReference type="EMBL" id="SRLD01000048">
    <property type="protein sequence ID" value="TGE13863.1"/>
    <property type="molecule type" value="Genomic_DNA"/>
</dbReference>
<dbReference type="Proteomes" id="UP000297739">
    <property type="component" value="Unassembled WGS sequence"/>
</dbReference>
<sequence length="133" mass="15254">MNYLFDDLWPMMHGSESHKQNCVVRFSQIEKCFKKWDNNFDSLLNGLNGIEGIGLTIASGLIWSVYQDEAVPFDKYTMTYALKEGVLVTNSISNGRYTDACEKIIAYCKIFTYTEEDGTERAYEVQDFVVDSL</sequence>
<reference evidence="1 2" key="1">
    <citation type="submission" date="2019-04" db="EMBL/GenBank/DDBJ databases">
        <authorList>
            <person name="Feng G."/>
            <person name="Zhang J."/>
            <person name="Zhu H."/>
        </authorList>
    </citation>
    <scope>NUCLEOTIDE SEQUENCE [LARGE SCALE GENOMIC DNA]</scope>
    <source>
        <strain evidence="1 2">JCM 17223</strain>
    </source>
</reference>
<protein>
    <submittedName>
        <fullName evidence="1">Uncharacterized protein</fullName>
    </submittedName>
</protein>
<comment type="caution">
    <text evidence="1">The sequence shown here is derived from an EMBL/GenBank/DDBJ whole genome shotgun (WGS) entry which is preliminary data.</text>
</comment>
<evidence type="ECO:0000313" key="2">
    <source>
        <dbReference type="Proteomes" id="UP000297739"/>
    </source>
</evidence>
<gene>
    <name evidence="1" type="ORF">E5J99_18580</name>
</gene>
<dbReference type="AlphaFoldDB" id="A0A4Z0PFT2"/>
<organism evidence="1 2">
    <name type="scientific">Hymenobacter elongatus</name>
    <dbReference type="NCBI Taxonomy" id="877208"/>
    <lineage>
        <taxon>Bacteria</taxon>
        <taxon>Pseudomonadati</taxon>
        <taxon>Bacteroidota</taxon>
        <taxon>Cytophagia</taxon>
        <taxon>Cytophagales</taxon>
        <taxon>Hymenobacteraceae</taxon>
        <taxon>Hymenobacter</taxon>
    </lineage>
</organism>
<dbReference type="OrthoDB" id="9848106at2"/>